<accession>A0ABV7XB61</accession>
<comment type="cofactor">
    <cofactor evidence="1">
        <name>Mg(2+)</name>
        <dbReference type="ChEBI" id="CHEBI:18420"/>
    </cofactor>
</comment>
<comment type="similarity">
    <text evidence="2">Belongs to the inositol monophosphatase superfamily.</text>
</comment>
<gene>
    <name evidence="7" type="primary">hisN</name>
    <name evidence="7" type="ORF">ACFOMD_08815</name>
</gene>
<dbReference type="CDD" id="cd01641">
    <property type="entry name" value="Bacterial_IMPase_like_1"/>
    <property type="match status" value="1"/>
</dbReference>
<evidence type="ECO:0000256" key="5">
    <source>
        <dbReference type="ARBA" id="ARBA00022842"/>
    </source>
</evidence>
<proteinExistence type="inferred from homology"/>
<organism evidence="7 8">
    <name type="scientific">Sphingoaurantiacus capsulatus</name>
    <dbReference type="NCBI Taxonomy" id="1771310"/>
    <lineage>
        <taxon>Bacteria</taxon>
        <taxon>Pseudomonadati</taxon>
        <taxon>Pseudomonadota</taxon>
        <taxon>Alphaproteobacteria</taxon>
        <taxon>Sphingomonadales</taxon>
        <taxon>Sphingosinicellaceae</taxon>
        <taxon>Sphingoaurantiacus</taxon>
    </lineage>
</organism>
<dbReference type="PRINTS" id="PR00377">
    <property type="entry name" value="IMPHPHTASES"/>
</dbReference>
<dbReference type="InterPro" id="IPR000760">
    <property type="entry name" value="Inositol_monophosphatase-like"/>
</dbReference>
<dbReference type="EC" id="3.1.3.15" evidence="6"/>
<dbReference type="Gene3D" id="3.30.540.10">
    <property type="entry name" value="Fructose-1,6-Bisphosphatase, subunit A, domain 1"/>
    <property type="match status" value="1"/>
</dbReference>
<dbReference type="PANTHER" id="PTHR43200:SF6">
    <property type="entry name" value="3'(2'),5'-BISPHOSPHATE NUCLEOTIDASE"/>
    <property type="match status" value="1"/>
</dbReference>
<evidence type="ECO:0000256" key="4">
    <source>
        <dbReference type="ARBA" id="ARBA00022801"/>
    </source>
</evidence>
<dbReference type="EMBL" id="JBHRXV010000006">
    <property type="protein sequence ID" value="MFC3712670.1"/>
    <property type="molecule type" value="Genomic_DNA"/>
</dbReference>
<dbReference type="Proteomes" id="UP001595615">
    <property type="component" value="Unassembled WGS sequence"/>
</dbReference>
<reference evidence="8" key="1">
    <citation type="journal article" date="2019" name="Int. J. Syst. Evol. Microbiol.">
        <title>The Global Catalogue of Microorganisms (GCM) 10K type strain sequencing project: providing services to taxonomists for standard genome sequencing and annotation.</title>
        <authorList>
            <consortium name="The Broad Institute Genomics Platform"/>
            <consortium name="The Broad Institute Genome Sequencing Center for Infectious Disease"/>
            <person name="Wu L."/>
            <person name="Ma J."/>
        </authorList>
    </citation>
    <scope>NUCLEOTIDE SEQUENCE [LARGE SCALE GENOMIC DNA]</scope>
    <source>
        <strain evidence="8">KCTC 42644</strain>
    </source>
</reference>
<keyword evidence="8" id="KW-1185">Reference proteome</keyword>
<dbReference type="PANTHER" id="PTHR43200">
    <property type="entry name" value="PHOSPHATASE"/>
    <property type="match status" value="1"/>
</dbReference>
<keyword evidence="4 7" id="KW-0378">Hydrolase</keyword>
<dbReference type="Pfam" id="PF00459">
    <property type="entry name" value="Inositol_P"/>
    <property type="match status" value="1"/>
</dbReference>
<sequence length="256" mass="27384">MIDADILILAERLADAAGAAVRPYFRQPFDIETKGDLSPVTAADRAAETAMRAIIEAERPQDGIIGEEFGRVREDARYVWVFDPIDGTRAFITGRPLFGTLIALLDDGKPVLGVIDQPIIGDRWVGAEGRPTLLNGLPVRTRACASLAEARVGTTSPQAFGEAPFAAFERLRPHVCDVIYGGDCYNYGVLAAGHLDLVVESGLQLYDFAALVPVIEGAGGRMVDWQGRPLDRRSDGSVVAAGDAELIPAALKLLNG</sequence>
<evidence type="ECO:0000256" key="6">
    <source>
        <dbReference type="NCBIfam" id="TIGR02067"/>
    </source>
</evidence>
<evidence type="ECO:0000313" key="8">
    <source>
        <dbReference type="Proteomes" id="UP001595615"/>
    </source>
</evidence>
<dbReference type="NCBIfam" id="TIGR02067">
    <property type="entry name" value="his_9_HisN"/>
    <property type="match status" value="1"/>
</dbReference>
<dbReference type="InterPro" id="IPR051090">
    <property type="entry name" value="Inositol_monoP_superfamily"/>
</dbReference>
<protein>
    <recommendedName>
        <fullName evidence="6">Histidinol-phosphatase</fullName>
        <ecNumber evidence="6">3.1.3.15</ecNumber>
    </recommendedName>
</protein>
<keyword evidence="5" id="KW-0460">Magnesium</keyword>
<dbReference type="SUPFAM" id="SSF56655">
    <property type="entry name" value="Carbohydrate phosphatase"/>
    <property type="match status" value="1"/>
</dbReference>
<evidence type="ECO:0000256" key="2">
    <source>
        <dbReference type="ARBA" id="ARBA00009759"/>
    </source>
</evidence>
<evidence type="ECO:0000256" key="1">
    <source>
        <dbReference type="ARBA" id="ARBA00001946"/>
    </source>
</evidence>
<dbReference type="RefSeq" id="WP_380859991.1">
    <property type="nucleotide sequence ID" value="NZ_JBHRXV010000006.1"/>
</dbReference>
<dbReference type="Gene3D" id="3.40.190.80">
    <property type="match status" value="1"/>
</dbReference>
<evidence type="ECO:0000313" key="7">
    <source>
        <dbReference type="EMBL" id="MFC3712670.1"/>
    </source>
</evidence>
<dbReference type="GO" id="GO:0004401">
    <property type="term" value="F:histidinol-phosphatase activity"/>
    <property type="evidence" value="ECO:0007669"/>
    <property type="project" value="UniProtKB-EC"/>
</dbReference>
<evidence type="ECO:0000256" key="3">
    <source>
        <dbReference type="ARBA" id="ARBA00022723"/>
    </source>
</evidence>
<comment type="caution">
    <text evidence="7">The sequence shown here is derived from an EMBL/GenBank/DDBJ whole genome shotgun (WGS) entry which is preliminary data.</text>
</comment>
<keyword evidence="3" id="KW-0479">Metal-binding</keyword>
<name>A0ABV7XB61_9SPHN</name>
<dbReference type="InterPro" id="IPR011809">
    <property type="entry name" value="His_9_proposed"/>
</dbReference>